<accession>A0ACB5UQS8</accession>
<evidence type="ECO:0000313" key="2">
    <source>
        <dbReference type="Proteomes" id="UP001374599"/>
    </source>
</evidence>
<gene>
    <name evidence="1" type="ORF">AN2V17_45500</name>
</gene>
<organism evidence="1 2">
    <name type="scientific">Vallitalea maricola</name>
    <dbReference type="NCBI Taxonomy" id="3074433"/>
    <lineage>
        <taxon>Bacteria</taxon>
        <taxon>Bacillati</taxon>
        <taxon>Bacillota</taxon>
        <taxon>Clostridia</taxon>
        <taxon>Lachnospirales</taxon>
        <taxon>Vallitaleaceae</taxon>
        <taxon>Vallitalea</taxon>
    </lineage>
</organism>
<keyword evidence="2" id="KW-1185">Reference proteome</keyword>
<protein>
    <submittedName>
        <fullName evidence="1">BtpA/SgcQ family protein</fullName>
    </submittedName>
</protein>
<comment type="caution">
    <text evidence="1">The sequence shown here is derived from an EMBL/GenBank/DDBJ whole genome shotgun (WGS) entry which is preliminary data.</text>
</comment>
<reference evidence="1" key="1">
    <citation type="submission" date="2023-09" db="EMBL/GenBank/DDBJ databases">
        <title>Vallitalea sediminicola and Vallitalea maricola sp. nov., anaerobic bacteria isolated from marine sediment.</title>
        <authorList>
            <person name="Hirano S."/>
            <person name="Maeda A."/>
            <person name="Terahara T."/>
            <person name="Mori K."/>
            <person name="Hamada M."/>
            <person name="Matsumoto R."/>
            <person name="Kobayashi T."/>
        </authorList>
    </citation>
    <scope>NUCLEOTIDE SEQUENCE</scope>
    <source>
        <strain evidence="1">AN17-2</strain>
    </source>
</reference>
<proteinExistence type="predicted"/>
<evidence type="ECO:0000313" key="1">
    <source>
        <dbReference type="EMBL" id="GMQ65306.1"/>
    </source>
</evidence>
<dbReference type="EMBL" id="BTPU01000111">
    <property type="protein sequence ID" value="GMQ65306.1"/>
    <property type="molecule type" value="Genomic_DNA"/>
</dbReference>
<name>A0ACB5UQS8_9FIRM</name>
<dbReference type="Proteomes" id="UP001374599">
    <property type="component" value="Unassembled WGS sequence"/>
</dbReference>
<sequence>MLWTEELFKVKKPIIGMLHIRALPGDPAFKREDTMQDVVAQARKDLISLQDGGTDGILFSNEYSLPYQRKMDFVTPCAMARVIGEVMSEIRVPFGVDCISDARATIELAAAVDADFVRGTFSGVYVGDGGFYNNDFSNILRRKANLGLDKLKMLYFLNPESDINLDTRKLSDIAKSLIFKASPDGLCISASAAGQEVSTELMQTVKGVSEKVAIFCNTGCKIDNVTEKLSSADAACVGTTFKYDGDFYQSVDVKRVTEFMDRVKEYRETL</sequence>